<dbReference type="AlphaFoldDB" id="A0A433CXV2"/>
<keyword evidence="2" id="KW-1185">Reference proteome</keyword>
<comment type="caution">
    <text evidence="1">The sequence shown here is derived from an EMBL/GenBank/DDBJ whole genome shotgun (WGS) entry which is preliminary data.</text>
</comment>
<gene>
    <name evidence="1" type="ORF">BC936DRAFT_137213</name>
</gene>
<dbReference type="EMBL" id="RBNI01011055">
    <property type="protein sequence ID" value="RUP43416.1"/>
    <property type="molecule type" value="Genomic_DNA"/>
</dbReference>
<organism evidence="1 2">
    <name type="scientific">Jimgerdemannia flammicorona</name>
    <dbReference type="NCBI Taxonomy" id="994334"/>
    <lineage>
        <taxon>Eukaryota</taxon>
        <taxon>Fungi</taxon>
        <taxon>Fungi incertae sedis</taxon>
        <taxon>Mucoromycota</taxon>
        <taxon>Mucoromycotina</taxon>
        <taxon>Endogonomycetes</taxon>
        <taxon>Endogonales</taxon>
        <taxon>Endogonaceae</taxon>
        <taxon>Jimgerdemannia</taxon>
    </lineage>
</organism>
<protein>
    <submittedName>
        <fullName evidence="1">Uncharacterized protein</fullName>
    </submittedName>
</protein>
<reference evidence="1 2" key="1">
    <citation type="journal article" date="2018" name="New Phytol.">
        <title>Phylogenomics of Endogonaceae and evolution of mycorrhizas within Mucoromycota.</title>
        <authorList>
            <person name="Chang Y."/>
            <person name="Desiro A."/>
            <person name="Na H."/>
            <person name="Sandor L."/>
            <person name="Lipzen A."/>
            <person name="Clum A."/>
            <person name="Barry K."/>
            <person name="Grigoriev I.V."/>
            <person name="Martin F.M."/>
            <person name="Stajich J.E."/>
            <person name="Smith M.E."/>
            <person name="Bonito G."/>
            <person name="Spatafora J.W."/>
        </authorList>
    </citation>
    <scope>NUCLEOTIDE SEQUENCE [LARGE SCALE GENOMIC DNA]</scope>
    <source>
        <strain evidence="1 2">GMNB39</strain>
    </source>
</reference>
<sequence>MSFAFVYTLTPPEGFGDFLQNIIKHVILPDGSSPTISPEDLKLYMQAFLPPSSKQLVGNNVETNKVRTAIIKPYTGDLCRTKFALRTKSVCGANLVLPWYS</sequence>
<accession>A0A433CXV2</accession>
<name>A0A433CXV2_9FUNG</name>
<proteinExistence type="predicted"/>
<dbReference type="Proteomes" id="UP000268093">
    <property type="component" value="Unassembled WGS sequence"/>
</dbReference>
<evidence type="ECO:0000313" key="1">
    <source>
        <dbReference type="EMBL" id="RUP43416.1"/>
    </source>
</evidence>
<evidence type="ECO:0000313" key="2">
    <source>
        <dbReference type="Proteomes" id="UP000268093"/>
    </source>
</evidence>